<evidence type="ECO:0000256" key="3">
    <source>
        <dbReference type="ARBA" id="ARBA00022475"/>
    </source>
</evidence>
<dbReference type="InterPro" id="IPR023908">
    <property type="entry name" value="xxxLxxG_rpt"/>
</dbReference>
<evidence type="ECO:0000256" key="7">
    <source>
        <dbReference type="SAM" id="Phobius"/>
    </source>
</evidence>
<evidence type="ECO:0000313" key="9">
    <source>
        <dbReference type="EMBL" id="RNL78428.1"/>
    </source>
</evidence>
<feature type="transmembrane region" description="Helical" evidence="7">
    <location>
        <begin position="828"/>
        <end position="847"/>
    </location>
</feature>
<proteinExistence type="inferred from homology"/>
<feature type="domain" description="Membrane transport protein MMPL" evidence="8">
    <location>
        <begin position="691"/>
        <end position="993"/>
    </location>
</feature>
<evidence type="ECO:0000256" key="4">
    <source>
        <dbReference type="ARBA" id="ARBA00022692"/>
    </source>
</evidence>
<gene>
    <name evidence="9" type="ORF">EFL95_04830</name>
</gene>
<keyword evidence="4 7" id="KW-0812">Transmembrane</keyword>
<keyword evidence="6 7" id="KW-0472">Membrane</keyword>
<feature type="transmembrane region" description="Helical" evidence="7">
    <location>
        <begin position="326"/>
        <end position="350"/>
    </location>
</feature>
<organism evidence="9 10">
    <name type="scientific">Nocardioides marmorisolisilvae</name>
    <dbReference type="NCBI Taxonomy" id="1542737"/>
    <lineage>
        <taxon>Bacteria</taxon>
        <taxon>Bacillati</taxon>
        <taxon>Actinomycetota</taxon>
        <taxon>Actinomycetes</taxon>
        <taxon>Propionibacteriales</taxon>
        <taxon>Nocardioidaceae</taxon>
        <taxon>Nocardioides</taxon>
    </lineage>
</organism>
<dbReference type="SUPFAM" id="SSF82866">
    <property type="entry name" value="Multidrug efflux transporter AcrB transmembrane domain"/>
    <property type="match status" value="2"/>
</dbReference>
<feature type="transmembrane region" description="Helical" evidence="7">
    <location>
        <begin position="854"/>
        <end position="879"/>
    </location>
</feature>
<evidence type="ECO:0000256" key="6">
    <source>
        <dbReference type="ARBA" id="ARBA00023136"/>
    </source>
</evidence>
<dbReference type="Pfam" id="PF03176">
    <property type="entry name" value="MMPL"/>
    <property type="match status" value="2"/>
</dbReference>
<feature type="transmembrane region" description="Helical" evidence="7">
    <location>
        <begin position="251"/>
        <end position="273"/>
    </location>
</feature>
<dbReference type="InterPro" id="IPR050545">
    <property type="entry name" value="Mycobact_MmpL"/>
</dbReference>
<feature type="transmembrane region" description="Helical" evidence="7">
    <location>
        <begin position="960"/>
        <end position="985"/>
    </location>
</feature>
<evidence type="ECO:0000256" key="5">
    <source>
        <dbReference type="ARBA" id="ARBA00022989"/>
    </source>
</evidence>
<dbReference type="OrthoDB" id="2365435at2"/>
<comment type="subcellular location">
    <subcellularLocation>
        <location evidence="1">Cell membrane</location>
        <topology evidence="1">Multi-pass membrane protein</topology>
    </subcellularLocation>
</comment>
<evidence type="ECO:0000259" key="8">
    <source>
        <dbReference type="Pfam" id="PF03176"/>
    </source>
</evidence>
<evidence type="ECO:0000313" key="10">
    <source>
        <dbReference type="Proteomes" id="UP000277094"/>
    </source>
</evidence>
<dbReference type="Gene3D" id="1.20.1640.10">
    <property type="entry name" value="Multidrug efflux transporter AcrB transmembrane domain"/>
    <property type="match status" value="2"/>
</dbReference>
<dbReference type="NCBIfam" id="TIGR03057">
    <property type="entry name" value="xxxLxxG_by_4"/>
    <property type="match status" value="1"/>
</dbReference>
<evidence type="ECO:0000256" key="2">
    <source>
        <dbReference type="ARBA" id="ARBA00010157"/>
    </source>
</evidence>
<dbReference type="GO" id="GO:0005886">
    <property type="term" value="C:plasma membrane"/>
    <property type="evidence" value="ECO:0007669"/>
    <property type="project" value="UniProtKB-SubCell"/>
</dbReference>
<feature type="transmembrane region" description="Helical" evidence="7">
    <location>
        <begin position="925"/>
        <end position="948"/>
    </location>
</feature>
<feature type="transmembrane region" description="Helical" evidence="7">
    <location>
        <begin position="379"/>
        <end position="399"/>
    </location>
</feature>
<dbReference type="InterPro" id="IPR004869">
    <property type="entry name" value="MMPL_dom"/>
</dbReference>
<accession>A0A3N0DS17</accession>
<comment type="caution">
    <text evidence="9">The sequence shown here is derived from an EMBL/GenBank/DDBJ whole genome shotgun (WGS) entry which is preliminary data.</text>
</comment>
<dbReference type="AlphaFoldDB" id="A0A3N0DS17"/>
<sequence length="997" mass="102909">MSPEGPESSTLARLARFTISRAPWMIGGWLLFVIAVNVQVPQIESVVAKDSTPFVPESAPSLRAVKAMDTTFGNGKSRSFIVLVAARDGGLTAADRQYVVKLADRLRADTKHVTYVQDISSPTLRKALESKDGEATYFQIGLSGYTGAPTSVGQVEAVRDDAEIGKPAGLDVKVTGASATITDMVVNVEHSIVTITAVTLVMIAIILMLIYRSVVVTGFILGAIGVALAAARGTVAFLGDHHVFHVSTFTGSFLTAIVLGATTDYAIFLISRFHEERRKGVEPREAARVAASRVSAVIIGSALTVILANACLALAHVGLFRTTGPAIAVSIVLALGISLTLIPPLIAIMGTRGLLEPRERNSAEGGWARWGERVVSRPGLALAGGLIPLVLLAAFLPAFKPSYDERSVQPKDTDSNDGYALMDAHYPVNEALPDFVLVTADHDLRNPKDLAALEQASANVARVTGVGSVRGVTRPTGTTITQASVGYQAGLIGDRLADAKDQLAGGAKDATKLSDGAAQLADGADQLASGASSAADGADRVLAGVESLHGGLEKLAAGSDDAVDGSTQLRAGAQALADGLATAVDQTQLAVDGLGLAYQALRKSLTCGLDPYCKGARDGIQQIYTGERDQLIPGLKKAETGARKLANGTVDLQTGLRQIRSGLGSARDGAASLKAGQQTLADGLDDLASGTDRVAGASDQVAGGTKQLTGSVAQLQSGLAAAAAYLKSTAAATRSTGGGGFYLPPSALKDDRFALSSGAYLSPDGKVARLIVLGDTNAFGHAAADRSAKISAAVRSGLKGTELADANVAITGMSATNADIQKLSSSDFRLVAIVAMIAVFLILLLLIRSLVASVFLLASVLLSYAATMGLAVLAWQIIGGTPLEWTVACIAFVLLVAVGADYNLLLIKRMHEESPDGSRAGIARAVALTGGVITAAGVIFATSLFAMMSGSVTTLVQLGFTVGIGLLIDTFVVRTMVVPAFAALVGPRLWWPSKAEA</sequence>
<evidence type="ECO:0000256" key="1">
    <source>
        <dbReference type="ARBA" id="ARBA00004651"/>
    </source>
</evidence>
<dbReference type="PANTHER" id="PTHR33406:SF6">
    <property type="entry name" value="MEMBRANE PROTEIN YDGH-RELATED"/>
    <property type="match status" value="1"/>
</dbReference>
<keyword evidence="10" id="KW-1185">Reference proteome</keyword>
<dbReference type="Proteomes" id="UP000277094">
    <property type="component" value="Unassembled WGS sequence"/>
</dbReference>
<keyword evidence="3" id="KW-1003">Cell membrane</keyword>
<dbReference type="PANTHER" id="PTHR33406">
    <property type="entry name" value="MEMBRANE PROTEIN MJ1562-RELATED"/>
    <property type="match status" value="1"/>
</dbReference>
<feature type="transmembrane region" description="Helical" evidence="7">
    <location>
        <begin position="885"/>
        <end position="905"/>
    </location>
</feature>
<protein>
    <submittedName>
        <fullName evidence="9">RND family transporter</fullName>
    </submittedName>
</protein>
<reference evidence="9 10" key="1">
    <citation type="submission" date="2018-11" db="EMBL/GenBank/DDBJ databases">
        <authorList>
            <person name="Li F."/>
        </authorList>
    </citation>
    <scope>NUCLEOTIDE SEQUENCE [LARGE SCALE GENOMIC DNA]</scope>
    <source>
        <strain evidence="9 10">KIS18-7</strain>
    </source>
</reference>
<dbReference type="RefSeq" id="WP_123232927.1">
    <property type="nucleotide sequence ID" value="NZ_RJSG01000002.1"/>
</dbReference>
<feature type="transmembrane region" description="Helical" evidence="7">
    <location>
        <begin position="192"/>
        <end position="211"/>
    </location>
</feature>
<feature type="domain" description="Membrane transport protein MMPL" evidence="8">
    <location>
        <begin position="55"/>
        <end position="379"/>
    </location>
</feature>
<feature type="transmembrane region" description="Helical" evidence="7">
    <location>
        <begin position="294"/>
        <end position="320"/>
    </location>
</feature>
<dbReference type="EMBL" id="RJSG01000002">
    <property type="protein sequence ID" value="RNL78428.1"/>
    <property type="molecule type" value="Genomic_DNA"/>
</dbReference>
<keyword evidence="5 7" id="KW-1133">Transmembrane helix</keyword>
<name>A0A3N0DS17_9ACTN</name>
<comment type="similarity">
    <text evidence="2">Belongs to the resistance-nodulation-cell division (RND) (TC 2.A.6) family. MmpL subfamily.</text>
</comment>
<feature type="transmembrane region" description="Helical" evidence="7">
    <location>
        <begin position="218"/>
        <end position="239"/>
    </location>
</feature>